<reference evidence="4 5" key="1">
    <citation type="submission" date="2012-02" db="EMBL/GenBank/DDBJ databases">
        <title>Complete genome sequence of Phycisphaera mikurensis NBRC 102666.</title>
        <authorList>
            <person name="Ankai A."/>
            <person name="Hosoyama A."/>
            <person name="Terui Y."/>
            <person name="Sekine M."/>
            <person name="Fukai R."/>
            <person name="Kato Y."/>
            <person name="Nakamura S."/>
            <person name="Yamada-Narita S."/>
            <person name="Kawakoshi A."/>
            <person name="Fukunaga Y."/>
            <person name="Yamazaki S."/>
            <person name="Fujita N."/>
        </authorList>
    </citation>
    <scope>NUCLEOTIDE SEQUENCE [LARGE SCALE GENOMIC DNA]</scope>
    <source>
        <strain evidence="5">NBRC 102666 / KCTC 22515 / FYK2301M01</strain>
    </source>
</reference>
<dbReference type="HOGENOM" id="CLU_496829_0_0_0"/>
<dbReference type="RefSeq" id="WP_014435570.1">
    <property type="nucleotide sequence ID" value="NC_017080.1"/>
</dbReference>
<dbReference type="EMBL" id="AP012338">
    <property type="protein sequence ID" value="BAM02350.1"/>
    <property type="molecule type" value="Genomic_DNA"/>
</dbReference>
<feature type="compositionally biased region" description="Low complexity" evidence="2">
    <location>
        <begin position="528"/>
        <end position="548"/>
    </location>
</feature>
<evidence type="ECO:0000259" key="3">
    <source>
        <dbReference type="Pfam" id="PF01494"/>
    </source>
</evidence>
<evidence type="ECO:0000256" key="2">
    <source>
        <dbReference type="SAM" id="MobiDB-lite"/>
    </source>
</evidence>
<dbReference type="STRING" id="1142394.PSMK_01910"/>
<dbReference type="OrthoDB" id="9806565at2"/>
<protein>
    <submittedName>
        <fullName evidence="4">Putative oxidoreductase</fullName>
    </submittedName>
</protein>
<dbReference type="Proteomes" id="UP000007881">
    <property type="component" value="Chromosome"/>
</dbReference>
<dbReference type="SUPFAM" id="SSF51905">
    <property type="entry name" value="FAD/NAD(P)-binding domain"/>
    <property type="match status" value="1"/>
</dbReference>
<dbReference type="GO" id="GO:0016491">
    <property type="term" value="F:oxidoreductase activity"/>
    <property type="evidence" value="ECO:0007669"/>
    <property type="project" value="UniProtKB-KW"/>
</dbReference>
<feature type="region of interest" description="Disordered" evidence="2">
    <location>
        <begin position="522"/>
        <end position="548"/>
    </location>
</feature>
<dbReference type="Pfam" id="PF01494">
    <property type="entry name" value="FAD_binding_3"/>
    <property type="match status" value="1"/>
</dbReference>
<name>I0IAR2_PHYMF</name>
<accession>I0IAR2</accession>
<proteinExistence type="predicted"/>
<dbReference type="GO" id="GO:0071949">
    <property type="term" value="F:FAD binding"/>
    <property type="evidence" value="ECO:0007669"/>
    <property type="project" value="InterPro"/>
</dbReference>
<dbReference type="Gene3D" id="3.50.50.60">
    <property type="entry name" value="FAD/NAD(P)-binding domain"/>
    <property type="match status" value="1"/>
</dbReference>
<sequence length="548" mass="58249">MQPDPSPAEPYDAVIIGGAIAGAGTAITLLRKHPAARVLVVERSERFEKKVGEATVECSALWLTAALGLGRTLAEHHLPKHGLRFFFDEGRGGDLADLDELGPKRQAAMTSFHLDRPRLDGQALAAAADRGAEVARPAAVRGIELADAAAGRPLHRLTVEAAGAEPREVAARWLIDASGRRGVLARKLGLQEKLADHPISSSWARWDGVADADGPAVQGPDPADPRMPRIPAPRGLSTNHFCGHGWWSWVIPLKGGRTSVGLTFDRRLFEPPPLSASRAGSQKQRYEAFVRSAPGLSTLLADATMDASDFAAYRDCAFRSTAYAGEGWALVGDAASFLDPLYSPGLDHVAFSSYATAAMVADDLAAGGEPSARAAAVTRHNAEFVRSYENWYAAIYRGKYALLGDPELLTASYFMDIGSYYFGVLDSVVRGLDGFRRPPMGGLDLPSRVAPRVLAAVKDRMIRLAGVRRELGLTGPGRAAAGGAPRRRLAGSFELGPTAIRRYALGVRLWLRTEAATALARAKRGRRPGLAEGPGAAAGPNLRPAAAA</sequence>
<feature type="domain" description="FAD-binding" evidence="3">
    <location>
        <begin position="12"/>
        <end position="342"/>
    </location>
</feature>
<evidence type="ECO:0000313" key="5">
    <source>
        <dbReference type="Proteomes" id="UP000007881"/>
    </source>
</evidence>
<dbReference type="AlphaFoldDB" id="I0IAR2"/>
<evidence type="ECO:0000313" key="4">
    <source>
        <dbReference type="EMBL" id="BAM02350.1"/>
    </source>
</evidence>
<dbReference type="InterPro" id="IPR050816">
    <property type="entry name" value="Flavin-dep_Halogenase_NPB"/>
</dbReference>
<evidence type="ECO:0000256" key="1">
    <source>
        <dbReference type="ARBA" id="ARBA00023002"/>
    </source>
</evidence>
<dbReference type="PANTHER" id="PTHR43747">
    <property type="entry name" value="FAD-BINDING PROTEIN"/>
    <property type="match status" value="1"/>
</dbReference>
<dbReference type="PANTHER" id="PTHR43747:SF5">
    <property type="entry name" value="FAD-BINDING DOMAIN-CONTAINING PROTEIN"/>
    <property type="match status" value="1"/>
</dbReference>
<dbReference type="InterPro" id="IPR036188">
    <property type="entry name" value="FAD/NAD-bd_sf"/>
</dbReference>
<organism evidence="4 5">
    <name type="scientific">Phycisphaera mikurensis (strain NBRC 102666 / KCTC 22515 / FYK2301M01)</name>
    <dbReference type="NCBI Taxonomy" id="1142394"/>
    <lineage>
        <taxon>Bacteria</taxon>
        <taxon>Pseudomonadati</taxon>
        <taxon>Planctomycetota</taxon>
        <taxon>Phycisphaerae</taxon>
        <taxon>Phycisphaerales</taxon>
        <taxon>Phycisphaeraceae</taxon>
        <taxon>Phycisphaera</taxon>
    </lineage>
</organism>
<dbReference type="KEGG" id="phm:PSMK_01910"/>
<keyword evidence="5" id="KW-1185">Reference proteome</keyword>
<gene>
    <name evidence="4" type="ordered locus">PSMK_01910</name>
</gene>
<keyword evidence="1" id="KW-0560">Oxidoreductase</keyword>
<dbReference type="eggNOG" id="COG0644">
    <property type="taxonomic scope" value="Bacteria"/>
</dbReference>
<dbReference type="InterPro" id="IPR002938">
    <property type="entry name" value="FAD-bd"/>
</dbReference>